<sequence>MVRIHVQRTIAASPERVFDWLADPINLTAARLMLRARWSDASTPGTGAVREAIAAGMWLREEITAYDAPRSYSYRIVRSIPPLDHEGGTVSCSPSGDGTHVDWTTTYTHPVRTGGKVLEALTAPLLRSGFVQILAGCAKALEG</sequence>
<dbReference type="AlphaFoldDB" id="A0A502DZ84"/>
<dbReference type="RefSeq" id="WP_140698109.1">
    <property type="nucleotide sequence ID" value="NZ_RCZG01000016.1"/>
</dbReference>
<accession>A0A502DZ84</accession>
<gene>
    <name evidence="1" type="ORF">EAH80_26595</name>
</gene>
<keyword evidence="2" id="KW-1185">Reference proteome</keyword>
<dbReference type="Gene3D" id="3.30.530.20">
    <property type="match status" value="1"/>
</dbReference>
<dbReference type="EMBL" id="RCZG01000016">
    <property type="protein sequence ID" value="TPG29586.1"/>
    <property type="molecule type" value="Genomic_DNA"/>
</dbReference>
<dbReference type="CDD" id="cd07821">
    <property type="entry name" value="PYR_PYL_RCAR_like"/>
    <property type="match status" value="1"/>
</dbReference>
<name>A0A502DZ84_9MYCO</name>
<proteinExistence type="predicted"/>
<dbReference type="InterPro" id="IPR019587">
    <property type="entry name" value="Polyketide_cyclase/dehydratase"/>
</dbReference>
<dbReference type="Proteomes" id="UP000320095">
    <property type="component" value="Unassembled WGS sequence"/>
</dbReference>
<organism evidence="1 2">
    <name type="scientific">Mycolicibacterium hodleri</name>
    <dbReference type="NCBI Taxonomy" id="49897"/>
    <lineage>
        <taxon>Bacteria</taxon>
        <taxon>Bacillati</taxon>
        <taxon>Actinomycetota</taxon>
        <taxon>Actinomycetes</taxon>
        <taxon>Mycobacteriales</taxon>
        <taxon>Mycobacteriaceae</taxon>
        <taxon>Mycolicibacterium</taxon>
    </lineage>
</organism>
<protein>
    <submittedName>
        <fullName evidence="1">SRPBCC family protein</fullName>
    </submittedName>
</protein>
<dbReference type="Pfam" id="PF10604">
    <property type="entry name" value="Polyketide_cyc2"/>
    <property type="match status" value="1"/>
</dbReference>
<evidence type="ECO:0000313" key="1">
    <source>
        <dbReference type="EMBL" id="TPG29586.1"/>
    </source>
</evidence>
<dbReference type="InterPro" id="IPR023393">
    <property type="entry name" value="START-like_dom_sf"/>
</dbReference>
<comment type="caution">
    <text evidence="1">The sequence shown here is derived from an EMBL/GenBank/DDBJ whole genome shotgun (WGS) entry which is preliminary data.</text>
</comment>
<dbReference type="SUPFAM" id="SSF55961">
    <property type="entry name" value="Bet v1-like"/>
    <property type="match status" value="1"/>
</dbReference>
<evidence type="ECO:0000313" key="2">
    <source>
        <dbReference type="Proteomes" id="UP000320095"/>
    </source>
</evidence>
<reference evidence="1 2" key="1">
    <citation type="journal article" date="2019" name="Environ. Microbiol.">
        <title>Species interactions and distinct microbial communities in high Arctic permafrost affected cryosols are associated with the CH4 and CO2 gas fluxes.</title>
        <authorList>
            <person name="Altshuler I."/>
            <person name="Hamel J."/>
            <person name="Turney S."/>
            <person name="Magnuson E."/>
            <person name="Levesque R."/>
            <person name="Greer C."/>
            <person name="Whyte L.G."/>
        </authorList>
    </citation>
    <scope>NUCLEOTIDE SEQUENCE [LARGE SCALE GENOMIC DNA]</scope>
    <source>
        <strain evidence="1 2">S5.20</strain>
    </source>
</reference>
<dbReference type="OrthoDB" id="4545830at2"/>